<evidence type="ECO:0000256" key="1">
    <source>
        <dbReference type="ARBA" id="ARBA00000085"/>
    </source>
</evidence>
<gene>
    <name evidence="13" type="ORF">H6G83_17905</name>
</gene>
<keyword evidence="6" id="KW-0418">Kinase</keyword>
<dbReference type="RefSeq" id="WP_190474730.1">
    <property type="nucleotide sequence ID" value="NZ_JACJSG010000024.1"/>
</dbReference>
<evidence type="ECO:0000256" key="7">
    <source>
        <dbReference type="ARBA" id="ARBA00023012"/>
    </source>
</evidence>
<dbReference type="CDD" id="cd06225">
    <property type="entry name" value="HAMP"/>
    <property type="match status" value="1"/>
</dbReference>
<evidence type="ECO:0000256" key="6">
    <source>
        <dbReference type="ARBA" id="ARBA00022777"/>
    </source>
</evidence>
<dbReference type="SMART" id="SM00448">
    <property type="entry name" value="REC"/>
    <property type="match status" value="1"/>
</dbReference>
<dbReference type="InterPro" id="IPR003594">
    <property type="entry name" value="HATPase_dom"/>
</dbReference>
<dbReference type="InterPro" id="IPR003661">
    <property type="entry name" value="HisK_dim/P_dom"/>
</dbReference>
<evidence type="ECO:0000313" key="13">
    <source>
        <dbReference type="EMBL" id="MBD2502462.1"/>
    </source>
</evidence>
<dbReference type="Gene3D" id="6.10.340.10">
    <property type="match status" value="1"/>
</dbReference>
<dbReference type="PROSITE" id="PS50885">
    <property type="entry name" value="HAMP"/>
    <property type="match status" value="1"/>
</dbReference>
<dbReference type="Pfam" id="PF00672">
    <property type="entry name" value="HAMP"/>
    <property type="match status" value="1"/>
</dbReference>
<organism evidence="13 14">
    <name type="scientific">Anabaena azotica FACHB-119</name>
    <dbReference type="NCBI Taxonomy" id="947527"/>
    <lineage>
        <taxon>Bacteria</taxon>
        <taxon>Bacillati</taxon>
        <taxon>Cyanobacteriota</taxon>
        <taxon>Cyanophyceae</taxon>
        <taxon>Nostocales</taxon>
        <taxon>Nostocaceae</taxon>
        <taxon>Anabaena</taxon>
        <taxon>Anabaena azotica</taxon>
    </lineage>
</organism>
<evidence type="ECO:0000313" key="14">
    <source>
        <dbReference type="Proteomes" id="UP000661112"/>
    </source>
</evidence>
<evidence type="ECO:0000256" key="8">
    <source>
        <dbReference type="PROSITE-ProRule" id="PRU00169"/>
    </source>
</evidence>
<dbReference type="CDD" id="cd00082">
    <property type="entry name" value="HisKA"/>
    <property type="match status" value="1"/>
</dbReference>
<dbReference type="Pfam" id="PF02518">
    <property type="entry name" value="HATPase_c"/>
    <property type="match status" value="1"/>
</dbReference>
<evidence type="ECO:0000259" key="12">
    <source>
        <dbReference type="PROSITE" id="PS50885"/>
    </source>
</evidence>
<dbReference type="EC" id="2.7.13.3" evidence="3"/>
<dbReference type="PROSITE" id="PS50110">
    <property type="entry name" value="RESPONSE_REGULATORY"/>
    <property type="match status" value="1"/>
</dbReference>
<keyword evidence="14" id="KW-1185">Reference proteome</keyword>
<dbReference type="InterPro" id="IPR005467">
    <property type="entry name" value="His_kinase_dom"/>
</dbReference>
<dbReference type="InterPro" id="IPR036097">
    <property type="entry name" value="HisK_dim/P_sf"/>
</dbReference>
<name>A0ABR8D872_9NOST</name>
<comment type="subcellular location">
    <subcellularLocation>
        <location evidence="2">Membrane</location>
    </subcellularLocation>
</comment>
<dbReference type="Proteomes" id="UP000661112">
    <property type="component" value="Unassembled WGS sequence"/>
</dbReference>
<keyword evidence="9" id="KW-0472">Membrane</keyword>
<accession>A0ABR8D872</accession>
<dbReference type="InterPro" id="IPR001789">
    <property type="entry name" value="Sig_transdc_resp-reg_receiver"/>
</dbReference>
<proteinExistence type="predicted"/>
<keyword evidence="5" id="KW-0808">Transferase</keyword>
<evidence type="ECO:0000256" key="4">
    <source>
        <dbReference type="ARBA" id="ARBA00022553"/>
    </source>
</evidence>
<dbReference type="PANTHER" id="PTHR43047">
    <property type="entry name" value="TWO-COMPONENT HISTIDINE PROTEIN KINASE"/>
    <property type="match status" value="1"/>
</dbReference>
<dbReference type="Pfam" id="PF00072">
    <property type="entry name" value="Response_reg"/>
    <property type="match status" value="1"/>
</dbReference>
<sequence length="924" mass="102730">MNKSLSLLKIRSLPLQLLLIVPFVLQIFGAVGLVGYVSFKNGEKAVQDLAKQLMERTSSQVNSHLDSYLAIPHQLNQINASAIRMGLLNVRNGQDLTLNQRKTVGKFFWQQMQAYDVTYISLSLPTGEFAGAARYDGKTVTIDDVVTYTPSKPENLTTYLTDQDGNPTKVTATGTWDTLNEVVYTEPIKAGKSIWVRIYSFNDPAYPPYIAASAGRPVYDANGKLLATVAVDIHLLKLSEFLRSLDISRFGQVFILERNGMLVANSAKQQPFVVFNKETKRIKATDSPNPVVSALAKDIQKSLPNLHSLTHGEDLKIKLQGQLHYLHITPWRDQYGLEWFIVTSVPENTFMAQINANTRTTILLCVGALAVAIVVGIFTSRWLAIPILRVNKASQAVAAGDLDQIVTGGNIQELNSLANSFNQMAGKLRESFTALETSKAELEIRVVERTAQLQQAKDIAEAANRTKSEFLANMNHELRTPLNGILGYAQILQRDPATNAKQLKGVNVIYQCASHLLTLINDILDLSKLEVQKMDLYPQDFHLANFLASTVDICRVKAEHKGVEFHYQPAANLPTAIHADDKRLRQVLLNLLSNAVKFTDVGKVTFRVEPVDVLMESVHIRRIRFQIKDTGIGIPADKLATIFLPFEQAGKRERNIEGTGLGLAISQQIVEKMGSRIQVESVLGQGSCFWFEVDLPLASDWRLTQATDEKVMGYQGDRRKILVIDDHPENRMVVVNMLEPLGFKLAEANNGQAGLDTALQMRPDLIITDVHMSIMDGLEMTRRLRQLSDFATIPIIVSPATLSEVDMQQSLDAGCSSFFPKPLDFNGLLAELQRLLQLQWVYEGLPESCPIANTDDDADLLLPPLAELTALNTAIQGGFIGDVQQEAHRIKQLAPEYTAFANRVLELSQRFDDEAILRLLKRAV</sequence>
<dbReference type="SUPFAM" id="SSF55874">
    <property type="entry name" value="ATPase domain of HSP90 chaperone/DNA topoisomerase II/histidine kinase"/>
    <property type="match status" value="1"/>
</dbReference>
<comment type="caution">
    <text evidence="13">The sequence shown here is derived from an EMBL/GenBank/DDBJ whole genome shotgun (WGS) entry which is preliminary data.</text>
</comment>
<dbReference type="InterPro" id="IPR011006">
    <property type="entry name" value="CheY-like_superfamily"/>
</dbReference>
<feature type="modified residue" description="4-aspartylphosphate" evidence="8">
    <location>
        <position position="769"/>
    </location>
</feature>
<evidence type="ECO:0000259" key="10">
    <source>
        <dbReference type="PROSITE" id="PS50109"/>
    </source>
</evidence>
<dbReference type="CDD" id="cd17546">
    <property type="entry name" value="REC_hyHK_CKI1_RcsC-like"/>
    <property type="match status" value="1"/>
</dbReference>
<feature type="domain" description="Response regulatory" evidence="11">
    <location>
        <begin position="720"/>
        <end position="836"/>
    </location>
</feature>
<dbReference type="SUPFAM" id="SSF158472">
    <property type="entry name" value="HAMP domain-like"/>
    <property type="match status" value="1"/>
</dbReference>
<protein>
    <recommendedName>
        <fullName evidence="3">histidine kinase</fullName>
        <ecNumber evidence="3">2.7.13.3</ecNumber>
    </recommendedName>
</protein>
<feature type="transmembrane region" description="Helical" evidence="9">
    <location>
        <begin position="361"/>
        <end position="384"/>
    </location>
</feature>
<dbReference type="CDD" id="cd16922">
    <property type="entry name" value="HATPase_EvgS-ArcB-TorS-like"/>
    <property type="match status" value="1"/>
</dbReference>
<dbReference type="InterPro" id="IPR003660">
    <property type="entry name" value="HAMP_dom"/>
</dbReference>
<dbReference type="SMART" id="SM00304">
    <property type="entry name" value="HAMP"/>
    <property type="match status" value="1"/>
</dbReference>
<feature type="domain" description="HAMP" evidence="12">
    <location>
        <begin position="381"/>
        <end position="433"/>
    </location>
</feature>
<feature type="transmembrane region" description="Helical" evidence="9">
    <location>
        <begin position="15"/>
        <end position="39"/>
    </location>
</feature>
<comment type="catalytic activity">
    <reaction evidence="1">
        <text>ATP + protein L-histidine = ADP + protein N-phospho-L-histidine.</text>
        <dbReference type="EC" id="2.7.13.3"/>
    </reaction>
</comment>
<dbReference type="EMBL" id="JACJSG010000024">
    <property type="protein sequence ID" value="MBD2502462.1"/>
    <property type="molecule type" value="Genomic_DNA"/>
</dbReference>
<feature type="domain" description="Histidine kinase" evidence="10">
    <location>
        <begin position="473"/>
        <end position="697"/>
    </location>
</feature>
<dbReference type="Pfam" id="PF00512">
    <property type="entry name" value="HisKA"/>
    <property type="match status" value="1"/>
</dbReference>
<dbReference type="SMART" id="SM00387">
    <property type="entry name" value="HATPase_c"/>
    <property type="match status" value="1"/>
</dbReference>
<dbReference type="InterPro" id="IPR004358">
    <property type="entry name" value="Sig_transdc_His_kin-like_C"/>
</dbReference>
<evidence type="ECO:0000256" key="2">
    <source>
        <dbReference type="ARBA" id="ARBA00004370"/>
    </source>
</evidence>
<keyword evidence="7" id="KW-0902">Two-component regulatory system</keyword>
<keyword evidence="4 8" id="KW-0597">Phosphoprotein</keyword>
<dbReference type="Gene3D" id="3.30.450.20">
    <property type="entry name" value="PAS domain"/>
    <property type="match status" value="1"/>
</dbReference>
<evidence type="ECO:0000256" key="9">
    <source>
        <dbReference type="SAM" id="Phobius"/>
    </source>
</evidence>
<evidence type="ECO:0000256" key="5">
    <source>
        <dbReference type="ARBA" id="ARBA00022679"/>
    </source>
</evidence>
<evidence type="ECO:0000256" key="3">
    <source>
        <dbReference type="ARBA" id="ARBA00012438"/>
    </source>
</evidence>
<dbReference type="Gene3D" id="3.30.565.10">
    <property type="entry name" value="Histidine kinase-like ATPase, C-terminal domain"/>
    <property type="match status" value="1"/>
</dbReference>
<dbReference type="SMART" id="SM00388">
    <property type="entry name" value="HisKA"/>
    <property type="match status" value="1"/>
</dbReference>
<keyword evidence="9" id="KW-0812">Transmembrane</keyword>
<evidence type="ECO:0000259" key="11">
    <source>
        <dbReference type="PROSITE" id="PS50110"/>
    </source>
</evidence>
<reference evidence="13 14" key="1">
    <citation type="journal article" date="2020" name="ISME J.">
        <title>Comparative genomics reveals insights into cyanobacterial evolution and habitat adaptation.</title>
        <authorList>
            <person name="Chen M.Y."/>
            <person name="Teng W.K."/>
            <person name="Zhao L."/>
            <person name="Hu C.X."/>
            <person name="Zhou Y.K."/>
            <person name="Han B.P."/>
            <person name="Song L.R."/>
            <person name="Shu W.S."/>
        </authorList>
    </citation>
    <scope>NUCLEOTIDE SEQUENCE [LARGE SCALE GENOMIC DNA]</scope>
    <source>
        <strain evidence="13 14">FACHB-119</strain>
    </source>
</reference>
<dbReference type="SUPFAM" id="SSF52172">
    <property type="entry name" value="CheY-like"/>
    <property type="match status" value="1"/>
</dbReference>
<dbReference type="PROSITE" id="PS50109">
    <property type="entry name" value="HIS_KIN"/>
    <property type="match status" value="1"/>
</dbReference>
<dbReference type="SUPFAM" id="SSF47384">
    <property type="entry name" value="Homodimeric domain of signal transducing histidine kinase"/>
    <property type="match status" value="1"/>
</dbReference>
<dbReference type="PRINTS" id="PR00344">
    <property type="entry name" value="BCTRLSENSOR"/>
</dbReference>
<dbReference type="Gene3D" id="3.40.50.2300">
    <property type="match status" value="1"/>
</dbReference>
<dbReference type="Gene3D" id="1.10.287.130">
    <property type="match status" value="1"/>
</dbReference>
<dbReference type="InterPro" id="IPR036890">
    <property type="entry name" value="HATPase_C_sf"/>
</dbReference>
<keyword evidence="9" id="KW-1133">Transmembrane helix</keyword>
<dbReference type="PANTHER" id="PTHR43047:SF72">
    <property type="entry name" value="OSMOSENSING HISTIDINE PROTEIN KINASE SLN1"/>
    <property type="match status" value="1"/>
</dbReference>